<dbReference type="AlphaFoldDB" id="A0A9W6PQY9"/>
<reference evidence="1" key="1">
    <citation type="submission" date="2023-02" db="EMBL/GenBank/DDBJ databases">
        <title>Kitasatospora phosalacinea NBRC 14362.</title>
        <authorList>
            <person name="Ichikawa N."/>
            <person name="Sato H."/>
            <person name="Tonouchi N."/>
        </authorList>
    </citation>
    <scope>NUCLEOTIDE SEQUENCE</scope>
    <source>
        <strain evidence="1">NBRC 14362</strain>
    </source>
</reference>
<dbReference type="OrthoDB" id="3872388at2"/>
<accession>A0A9W6PQY9</accession>
<proteinExistence type="predicted"/>
<sequence>MSSWKIWLQDQPAHTMIAISKTDGDLFALVTAALVLLDDRTGTPVDAWGDLRSVVLAPAVTAELFVNADERTIDVLRLVWVPGLGA</sequence>
<dbReference type="RefSeq" id="WP_033256532.1">
    <property type="nucleotide sequence ID" value="NZ_BSRX01000078.1"/>
</dbReference>
<evidence type="ECO:0000313" key="1">
    <source>
        <dbReference type="EMBL" id="GLW59363.1"/>
    </source>
</evidence>
<dbReference type="EMBL" id="BSRX01000078">
    <property type="protein sequence ID" value="GLW59363.1"/>
    <property type="molecule type" value="Genomic_DNA"/>
</dbReference>
<dbReference type="Proteomes" id="UP001165143">
    <property type="component" value="Unassembled WGS sequence"/>
</dbReference>
<gene>
    <name evidence="1" type="ORF">Kpho01_73730</name>
</gene>
<evidence type="ECO:0000313" key="2">
    <source>
        <dbReference type="Proteomes" id="UP001165143"/>
    </source>
</evidence>
<comment type="caution">
    <text evidence="1">The sequence shown here is derived from an EMBL/GenBank/DDBJ whole genome shotgun (WGS) entry which is preliminary data.</text>
</comment>
<organism evidence="1 2">
    <name type="scientific">Kitasatospora phosalacinea</name>
    <dbReference type="NCBI Taxonomy" id="2065"/>
    <lineage>
        <taxon>Bacteria</taxon>
        <taxon>Bacillati</taxon>
        <taxon>Actinomycetota</taxon>
        <taxon>Actinomycetes</taxon>
        <taxon>Kitasatosporales</taxon>
        <taxon>Streptomycetaceae</taxon>
        <taxon>Kitasatospora</taxon>
    </lineage>
</organism>
<protein>
    <submittedName>
        <fullName evidence="1">Uncharacterized protein</fullName>
    </submittedName>
</protein>
<name>A0A9W6PQY9_9ACTN</name>